<keyword evidence="1" id="KW-0812">Transmembrane</keyword>
<evidence type="ECO:0000313" key="2">
    <source>
        <dbReference type="EMBL" id="KMM68947.1"/>
    </source>
</evidence>
<sequence>MACYLKLNQITSMEMRDEFIVVANKHLSDAQSQHQTASSVAVSQDSDASNETEYQDAQWSFAAPIEGGEEEFQTESRNLKKQRVFMLSMSAFIMVELALGGFCKNLLLATSNFHHSIYLRVTLDFLSLCNLRGNIQKREN</sequence>
<dbReference type="VEuPathDB" id="FungiDB:CPAG_05270"/>
<dbReference type="OrthoDB" id="10537567at2759"/>
<dbReference type="EMBL" id="DS268111">
    <property type="protein sequence ID" value="KMM68947.1"/>
    <property type="molecule type" value="Genomic_DNA"/>
</dbReference>
<protein>
    <submittedName>
        <fullName evidence="2">Uncharacterized protein</fullName>
    </submittedName>
</protein>
<evidence type="ECO:0000256" key="1">
    <source>
        <dbReference type="SAM" id="Phobius"/>
    </source>
</evidence>
<reference evidence="2 3" key="1">
    <citation type="submission" date="2007-06" db="EMBL/GenBank/DDBJ databases">
        <title>The Genome Sequence of Coccidioides posadasii RMSCC_3488.</title>
        <authorList>
            <consortium name="Coccidioides Genome Resources Consortium"/>
            <consortium name="The Broad Institute Genome Sequencing Platform"/>
            <person name="Henn M.R."/>
            <person name="Sykes S."/>
            <person name="Young S."/>
            <person name="Jaffe D."/>
            <person name="Berlin A."/>
            <person name="Alvarez P."/>
            <person name="Butler J."/>
            <person name="Gnerre S."/>
            <person name="Grabherr M."/>
            <person name="Mauceli E."/>
            <person name="Brockman W."/>
            <person name="Kodira C."/>
            <person name="Alvarado L."/>
            <person name="Zeng Q."/>
            <person name="Crawford M."/>
            <person name="Antoine C."/>
            <person name="Devon K."/>
            <person name="Galgiani J."/>
            <person name="Orsborn K."/>
            <person name="Lewis M.L."/>
            <person name="Nusbaum C."/>
            <person name="Galagan J."/>
            <person name="Birren B."/>
        </authorList>
    </citation>
    <scope>NUCLEOTIDE SEQUENCE [LARGE SCALE GENOMIC DNA]</scope>
    <source>
        <strain evidence="2 3">RMSCC 3488</strain>
    </source>
</reference>
<keyword evidence="1" id="KW-1133">Transmembrane helix</keyword>
<reference evidence="3" key="2">
    <citation type="journal article" date="2009" name="Genome Res.">
        <title>Comparative genomic analyses of the human fungal pathogens Coccidioides and their relatives.</title>
        <authorList>
            <person name="Sharpton T.J."/>
            <person name="Stajich J.E."/>
            <person name="Rounsley S.D."/>
            <person name="Gardner M.J."/>
            <person name="Wortman J.R."/>
            <person name="Jordar V.S."/>
            <person name="Maiti R."/>
            <person name="Kodira C.D."/>
            <person name="Neafsey D.E."/>
            <person name="Zeng Q."/>
            <person name="Hung C.-Y."/>
            <person name="McMahan C."/>
            <person name="Muszewska A."/>
            <person name="Grynberg M."/>
            <person name="Mandel M.A."/>
            <person name="Kellner E.M."/>
            <person name="Barker B.M."/>
            <person name="Galgiani J.N."/>
            <person name="Orbach M.J."/>
            <person name="Kirkland T.N."/>
            <person name="Cole G.T."/>
            <person name="Henn M.R."/>
            <person name="Birren B.W."/>
            <person name="Taylor J.W."/>
        </authorList>
    </citation>
    <scope>NUCLEOTIDE SEQUENCE [LARGE SCALE GENOMIC DNA]</scope>
    <source>
        <strain evidence="3">RMSCC 3488</strain>
    </source>
</reference>
<keyword evidence="1" id="KW-0472">Membrane</keyword>
<evidence type="ECO:0000313" key="3">
    <source>
        <dbReference type="Proteomes" id="UP000054567"/>
    </source>
</evidence>
<dbReference type="Proteomes" id="UP000054567">
    <property type="component" value="Unassembled WGS sequence"/>
</dbReference>
<name>A0A0J6IBC1_COCPO</name>
<feature type="transmembrane region" description="Helical" evidence="1">
    <location>
        <begin position="84"/>
        <end position="102"/>
    </location>
</feature>
<dbReference type="AlphaFoldDB" id="A0A0J6IBC1"/>
<gene>
    <name evidence="2" type="ORF">CPAG_05270</name>
</gene>
<accession>A0A0J6IBC1</accession>
<reference evidence="3" key="3">
    <citation type="journal article" date="2010" name="Genome Res.">
        <title>Population genomic sequencing of Coccidioides fungi reveals recent hybridization and transposon control.</title>
        <authorList>
            <person name="Neafsey D.E."/>
            <person name="Barker B.M."/>
            <person name="Sharpton T.J."/>
            <person name="Stajich J.E."/>
            <person name="Park D.J."/>
            <person name="Whiston E."/>
            <person name="Hung C.-Y."/>
            <person name="McMahan C."/>
            <person name="White J."/>
            <person name="Sykes S."/>
            <person name="Heiman D."/>
            <person name="Young S."/>
            <person name="Zeng Q."/>
            <person name="Abouelleil A."/>
            <person name="Aftuck L."/>
            <person name="Bessette D."/>
            <person name="Brown A."/>
            <person name="FitzGerald M."/>
            <person name="Lui A."/>
            <person name="Macdonald J.P."/>
            <person name="Priest M."/>
            <person name="Orbach M.J."/>
            <person name="Galgiani J.N."/>
            <person name="Kirkland T.N."/>
            <person name="Cole G.T."/>
            <person name="Birren B.W."/>
            <person name="Henn M.R."/>
            <person name="Taylor J.W."/>
            <person name="Rounsley S.D."/>
        </authorList>
    </citation>
    <scope>NUCLEOTIDE SEQUENCE [LARGE SCALE GENOMIC DNA]</scope>
    <source>
        <strain evidence="3">RMSCC 3488</strain>
    </source>
</reference>
<proteinExistence type="predicted"/>
<organism evidence="2 3">
    <name type="scientific">Coccidioides posadasii RMSCC 3488</name>
    <dbReference type="NCBI Taxonomy" id="454284"/>
    <lineage>
        <taxon>Eukaryota</taxon>
        <taxon>Fungi</taxon>
        <taxon>Dikarya</taxon>
        <taxon>Ascomycota</taxon>
        <taxon>Pezizomycotina</taxon>
        <taxon>Eurotiomycetes</taxon>
        <taxon>Eurotiomycetidae</taxon>
        <taxon>Onygenales</taxon>
        <taxon>Onygenaceae</taxon>
        <taxon>Coccidioides</taxon>
    </lineage>
</organism>